<dbReference type="EMBL" id="JAXCGZ010015125">
    <property type="protein sequence ID" value="KAK7071173.1"/>
    <property type="molecule type" value="Genomic_DNA"/>
</dbReference>
<evidence type="ECO:0000259" key="9">
    <source>
        <dbReference type="Pfam" id="PF03941"/>
    </source>
</evidence>
<feature type="region of interest" description="Disordered" evidence="8">
    <location>
        <begin position="350"/>
        <end position="377"/>
    </location>
</feature>
<feature type="region of interest" description="Disordered" evidence="8">
    <location>
        <begin position="520"/>
        <end position="790"/>
    </location>
</feature>
<feature type="compositionally biased region" description="Basic and acidic residues" evidence="8">
    <location>
        <begin position="824"/>
        <end position="836"/>
    </location>
</feature>
<comment type="subcellular location">
    <subcellularLocation>
        <location evidence="2">Cytoplasm</location>
        <location evidence="2">Cytoskeleton</location>
        <location evidence="2">Spindle</location>
    </subcellularLocation>
    <subcellularLocation>
        <location evidence="1">Nucleus</location>
    </subcellularLocation>
</comment>
<evidence type="ECO:0000313" key="10">
    <source>
        <dbReference type="EMBL" id="KAK7071173.1"/>
    </source>
</evidence>
<feature type="compositionally biased region" description="Low complexity" evidence="8">
    <location>
        <begin position="933"/>
        <end position="943"/>
    </location>
</feature>
<dbReference type="PANTHER" id="PTHR13142:SF1">
    <property type="entry name" value="INNER CENTROMERE PROTEIN"/>
    <property type="match status" value="1"/>
</dbReference>
<feature type="region of interest" description="Disordered" evidence="8">
    <location>
        <begin position="183"/>
        <end position="211"/>
    </location>
</feature>
<dbReference type="Pfam" id="PF03941">
    <property type="entry name" value="INCENP_ARK-bind"/>
    <property type="match status" value="1"/>
</dbReference>
<dbReference type="GO" id="GO:0032133">
    <property type="term" value="C:chromosome passenger complex"/>
    <property type="evidence" value="ECO:0007669"/>
    <property type="project" value="TreeGrafter"/>
</dbReference>
<feature type="compositionally biased region" description="Basic and acidic residues" evidence="8">
    <location>
        <begin position="633"/>
        <end position="648"/>
    </location>
</feature>
<keyword evidence="4" id="KW-0963">Cytoplasm</keyword>
<dbReference type="InterPro" id="IPR005635">
    <property type="entry name" value="Inner_centromere_prot_ARK-bd"/>
</dbReference>
<gene>
    <name evidence="10" type="ORF">SK128_005200</name>
</gene>
<evidence type="ECO:0000256" key="6">
    <source>
        <dbReference type="ARBA" id="ARBA00023212"/>
    </source>
</evidence>
<feature type="compositionally biased region" description="Basic and acidic residues" evidence="8">
    <location>
        <begin position="520"/>
        <end position="530"/>
    </location>
</feature>
<proteinExistence type="inferred from homology"/>
<dbReference type="GO" id="GO:0051257">
    <property type="term" value="P:meiotic spindle midzone assembly"/>
    <property type="evidence" value="ECO:0007669"/>
    <property type="project" value="TreeGrafter"/>
</dbReference>
<feature type="compositionally biased region" description="Polar residues" evidence="8">
    <location>
        <begin position="1230"/>
        <end position="1243"/>
    </location>
</feature>
<evidence type="ECO:0000256" key="4">
    <source>
        <dbReference type="ARBA" id="ARBA00022490"/>
    </source>
</evidence>
<feature type="compositionally biased region" description="Polar residues" evidence="8">
    <location>
        <begin position="771"/>
        <end position="787"/>
    </location>
</feature>
<feature type="compositionally biased region" description="Polar residues" evidence="8">
    <location>
        <begin position="64"/>
        <end position="76"/>
    </location>
</feature>
<organism evidence="10 11">
    <name type="scientific">Halocaridina rubra</name>
    <name type="common">Hawaiian red shrimp</name>
    <dbReference type="NCBI Taxonomy" id="373956"/>
    <lineage>
        <taxon>Eukaryota</taxon>
        <taxon>Metazoa</taxon>
        <taxon>Ecdysozoa</taxon>
        <taxon>Arthropoda</taxon>
        <taxon>Crustacea</taxon>
        <taxon>Multicrustacea</taxon>
        <taxon>Malacostraca</taxon>
        <taxon>Eumalacostraca</taxon>
        <taxon>Eucarida</taxon>
        <taxon>Decapoda</taxon>
        <taxon>Pleocyemata</taxon>
        <taxon>Caridea</taxon>
        <taxon>Atyoidea</taxon>
        <taxon>Atyidae</taxon>
        <taxon>Halocaridina</taxon>
    </lineage>
</organism>
<dbReference type="Proteomes" id="UP001381693">
    <property type="component" value="Unassembled WGS sequence"/>
</dbReference>
<keyword evidence="6" id="KW-0206">Cytoskeleton</keyword>
<keyword evidence="7" id="KW-0539">Nucleus</keyword>
<feature type="compositionally biased region" description="Basic residues" evidence="8">
    <location>
        <begin position="838"/>
        <end position="848"/>
    </location>
</feature>
<feature type="region of interest" description="Disordered" evidence="8">
    <location>
        <begin position="51"/>
        <end position="98"/>
    </location>
</feature>
<feature type="compositionally biased region" description="Polar residues" evidence="8">
    <location>
        <begin position="618"/>
        <end position="627"/>
    </location>
</feature>
<comment type="caution">
    <text evidence="10">The sequence shown here is derived from an EMBL/GenBank/DDBJ whole genome shotgun (WGS) entry which is preliminary data.</text>
</comment>
<evidence type="ECO:0000313" key="11">
    <source>
        <dbReference type="Proteomes" id="UP001381693"/>
    </source>
</evidence>
<feature type="region of interest" description="Disordered" evidence="8">
    <location>
        <begin position="426"/>
        <end position="508"/>
    </location>
</feature>
<feature type="compositionally biased region" description="Low complexity" evidence="8">
    <location>
        <begin position="537"/>
        <end position="548"/>
    </location>
</feature>
<feature type="compositionally biased region" description="Basic and acidic residues" evidence="8">
    <location>
        <begin position="461"/>
        <end position="471"/>
    </location>
</feature>
<feature type="compositionally biased region" description="Basic and acidic residues" evidence="8">
    <location>
        <begin position="201"/>
        <end position="211"/>
    </location>
</feature>
<dbReference type="Gene3D" id="1.20.5.2230">
    <property type="match status" value="1"/>
</dbReference>
<feature type="compositionally biased region" description="Low complexity" evidence="8">
    <location>
        <begin position="907"/>
        <end position="922"/>
    </location>
</feature>
<feature type="region of interest" description="Disordered" evidence="8">
    <location>
        <begin position="817"/>
        <end position="1141"/>
    </location>
</feature>
<accession>A0AAN8WYM7</accession>
<name>A0AAN8WYM7_HALRR</name>
<dbReference type="GO" id="GO:1990385">
    <property type="term" value="C:meiotic spindle midzone"/>
    <property type="evidence" value="ECO:0007669"/>
    <property type="project" value="TreeGrafter"/>
</dbReference>
<dbReference type="PANTHER" id="PTHR13142">
    <property type="entry name" value="INNER CENTROMERE PROTEIN"/>
    <property type="match status" value="1"/>
</dbReference>
<feature type="compositionally biased region" description="Basic and acidic residues" evidence="8">
    <location>
        <begin position="1093"/>
        <end position="1127"/>
    </location>
</feature>
<feature type="compositionally biased region" description="Basic and acidic residues" evidence="8">
    <location>
        <begin position="560"/>
        <end position="572"/>
    </location>
</feature>
<feature type="compositionally biased region" description="Polar residues" evidence="8">
    <location>
        <begin position="84"/>
        <end position="95"/>
    </location>
</feature>
<feature type="compositionally biased region" description="Basic and acidic residues" evidence="8">
    <location>
        <begin position="350"/>
        <end position="368"/>
    </location>
</feature>
<feature type="compositionally biased region" description="Polar residues" evidence="8">
    <location>
        <begin position="868"/>
        <end position="880"/>
    </location>
</feature>
<keyword evidence="5" id="KW-0159">Chromosome partition</keyword>
<reference evidence="10 11" key="1">
    <citation type="submission" date="2023-11" db="EMBL/GenBank/DDBJ databases">
        <title>Halocaridina rubra genome assembly.</title>
        <authorList>
            <person name="Smith C."/>
        </authorList>
    </citation>
    <scope>NUCLEOTIDE SEQUENCE [LARGE SCALE GENOMIC DNA]</scope>
    <source>
        <strain evidence="10">EP-1</strain>
        <tissue evidence="10">Whole</tissue>
    </source>
</reference>
<dbReference type="GO" id="GO:0030496">
    <property type="term" value="C:midbody"/>
    <property type="evidence" value="ECO:0007669"/>
    <property type="project" value="TreeGrafter"/>
</dbReference>
<feature type="compositionally biased region" description="Polar residues" evidence="8">
    <location>
        <begin position="654"/>
        <end position="667"/>
    </location>
</feature>
<feature type="compositionally biased region" description="Basic and acidic residues" evidence="8">
    <location>
        <begin position="1000"/>
        <end position="1083"/>
    </location>
</feature>
<evidence type="ECO:0000256" key="3">
    <source>
        <dbReference type="ARBA" id="ARBA00010042"/>
    </source>
</evidence>
<dbReference type="GO" id="GO:0051310">
    <property type="term" value="P:metaphase chromosome alignment"/>
    <property type="evidence" value="ECO:0007669"/>
    <property type="project" value="TreeGrafter"/>
</dbReference>
<feature type="compositionally biased region" description="Polar residues" evidence="8">
    <location>
        <begin position="186"/>
        <end position="198"/>
    </location>
</feature>
<feature type="region of interest" description="Disordered" evidence="8">
    <location>
        <begin position="1164"/>
        <end position="1253"/>
    </location>
</feature>
<feature type="domain" description="Inner centromere protein ARK-binding" evidence="9">
    <location>
        <begin position="1240"/>
        <end position="1291"/>
    </location>
</feature>
<feature type="compositionally biased region" description="Polar residues" evidence="8">
    <location>
        <begin position="1171"/>
        <end position="1183"/>
    </location>
</feature>
<evidence type="ECO:0000256" key="2">
    <source>
        <dbReference type="ARBA" id="ARBA00004186"/>
    </source>
</evidence>
<evidence type="ECO:0000256" key="5">
    <source>
        <dbReference type="ARBA" id="ARBA00022829"/>
    </source>
</evidence>
<evidence type="ECO:0000256" key="1">
    <source>
        <dbReference type="ARBA" id="ARBA00004123"/>
    </source>
</evidence>
<dbReference type="GO" id="GO:0000281">
    <property type="term" value="P:mitotic cytokinesis"/>
    <property type="evidence" value="ECO:0007669"/>
    <property type="project" value="TreeGrafter"/>
</dbReference>
<dbReference type="GO" id="GO:0005634">
    <property type="term" value="C:nucleus"/>
    <property type="evidence" value="ECO:0007669"/>
    <property type="project" value="UniProtKB-SubCell"/>
</dbReference>
<evidence type="ECO:0000256" key="8">
    <source>
        <dbReference type="SAM" id="MobiDB-lite"/>
    </source>
</evidence>
<sequence>MAEEDPLLSLFLQAQDKIKNGSTEFEKHFAWLEEAVLAVKETFAHTSASLLPKMPANKKRGKPKNTNSTISTTDLESPSKRSTLESNVSQTSELSPNCMPVRKGRAAARIAQERVAKSLKDDKIRKLRRPSTPEDATRTTKRIKSTRQVEITKNSIESVNGCQEQSELYPEKHTLTKKVQDHISSKESLSGDSLLSKNISHKSDTSQIEEQRHRSYEEKSASGDEQNTLYLSQGTTIVSANLEDHKSVEKSLSSTEIQLLHTSQESKSFPNVKEVSVTLHDYKLLKKSSNSSVENLQIHSLVDIVTQKELSSPAQSLERTGSPKAEEYLQMLKSSKNRLSLAKSSSLSSVKDDKLDSTKKKDDCKERLNSPSFDDAGKDTKCFEKEDSLVNCTSTAFEVNERLQDWHRSQVSESVQILIDRDPHLSKSRCDSANEPVVPKTRSGRTKKREVTTSSSETDDNSAHSKFDLVVESHPIPKPRTTRTKQKLESQARSGVGENETRMLPPTDIPVVILISKIKENNKQKEKENDSSANEMSSSKYSADSCSSPEDGEFQSVQGKKMEADESEEAPKSRTTRTKKKVENAAKPMSDVHISEYEDDPTSSHTRSTRTKKRQVEEPSTNQPSRSTRTKRCKLDEEVVEETSKDDACDPVSGNETEYSGSRGSKTSRLEKQVQAVTEFVSSESAISKADSEYSSVPVSMASSRITRSKVRNAPATKSPKIASPFTKNKFKSPNKYESSPRTPNKDHFQRECCTPKSSEKGTSKSQSSSHFGSPTLNSRIGASQKTWKTDLKPFKTRGVLCEVEEVAMEDIEVSHSPARITRHSVERSVKRDSSTRRYARKSLKRAKALAIASAQKERANELAPASAQKNSAVGKSSNARGPRINPPPESPSSRCPADKIVRPKMGNLLNSNSSYGSSGRLTPKTYSRIKPSCSSNSTYGSSGRMTPEAYSRIKPSCMSSSASTEYCKTQKKTTPKDAKYSKNIITGVTSFIKVQPTRPTREEVEEKKQQELQKKREREEENRKKKEELMKAEVEERKRRNEERMRRAKELREEKEKKIAEAKEWQQRERKVREERLQEEKNRKRQQMLAKKQAEEESKARKIKEQKEEEKKRLEEARKLEEERMLEQISLQEEEKRRRVAEVERIARERKEMEQLRLREAERLQAAKAQMNSPVHNSTFTKDSGENKENKSKQNVTFNKNTSDEGNNERNDSHESTPVAKKSKKHQFNDGNDYNIHNLSSDDSTDDDQAPKKIIPSWAQGNHLKASLINQEYYPPDEDKIFPRHELLTMIDLADVFPVVKKRFYTRTSSACWNTPPNKII</sequence>
<evidence type="ECO:0000256" key="7">
    <source>
        <dbReference type="ARBA" id="ARBA00023242"/>
    </source>
</evidence>
<feature type="compositionally biased region" description="Polar residues" evidence="8">
    <location>
        <begin position="693"/>
        <end position="706"/>
    </location>
</feature>
<feature type="compositionally biased region" description="Polar residues" evidence="8">
    <location>
        <begin position="1194"/>
        <end position="1206"/>
    </location>
</feature>
<protein>
    <recommendedName>
        <fullName evidence="9">Inner centromere protein ARK-binding domain-containing protein</fullName>
    </recommendedName>
</protein>
<feature type="compositionally biased region" description="Polar residues" evidence="8">
    <location>
        <begin position="958"/>
        <end position="968"/>
    </location>
</feature>
<keyword evidence="11" id="KW-1185">Reference proteome</keyword>
<comment type="similarity">
    <text evidence="3">Belongs to the INCENP family.</text>
</comment>
<feature type="compositionally biased region" description="Basic and acidic residues" evidence="8">
    <location>
        <begin position="1184"/>
        <end position="1193"/>
    </location>
</feature>
<dbReference type="GO" id="GO:0000776">
    <property type="term" value="C:kinetochore"/>
    <property type="evidence" value="ECO:0007669"/>
    <property type="project" value="TreeGrafter"/>
</dbReference>